<reference evidence="4 5" key="2">
    <citation type="journal article" date="2015" name="Eukaryot. Cell">
        <title>Genetic mapping reveals that sinefungin resistance in Toxoplasma gondii is controlled by a putative amino acid transporter locus that can be used as a negative selectable marker.</title>
        <authorList>
            <person name="Behnke M.S."/>
            <person name="Khan A."/>
            <person name="Sibley L.D."/>
        </authorList>
    </citation>
    <scope>NUCLEOTIDE SEQUENCE [LARGE SCALE GENOMIC DNA]</scope>
    <source>
        <strain evidence="4 5">VAND</strain>
    </source>
</reference>
<feature type="domain" description="NIF system FeS cluster assembly NifU C-terminal" evidence="3">
    <location>
        <begin position="272"/>
        <end position="334"/>
    </location>
</feature>
<dbReference type="Gene3D" id="3.30.300.130">
    <property type="entry name" value="Fe-S cluster assembly (FSCA)"/>
    <property type="match status" value="1"/>
</dbReference>
<evidence type="ECO:0000256" key="2">
    <source>
        <dbReference type="SAM" id="MobiDB-lite"/>
    </source>
</evidence>
<dbReference type="VEuPathDB" id="ToxoDB:TGVAND_221922"/>
<dbReference type="PANTHER" id="PTHR11178:SF25">
    <property type="entry name" value="NIFU-LIKE PROTEIN 3, CHLOROPLASTIC"/>
    <property type="match status" value="1"/>
</dbReference>
<name>A0A086PTF6_TOXGO</name>
<feature type="compositionally biased region" description="Acidic residues" evidence="2">
    <location>
        <begin position="478"/>
        <end position="492"/>
    </location>
</feature>
<dbReference type="GO" id="GO:0005739">
    <property type="term" value="C:mitochondrion"/>
    <property type="evidence" value="ECO:0007669"/>
    <property type="project" value="TreeGrafter"/>
</dbReference>
<dbReference type="SUPFAM" id="SSF117916">
    <property type="entry name" value="Fe-S cluster assembly (FSCA) domain-like"/>
    <property type="match status" value="1"/>
</dbReference>
<evidence type="ECO:0000256" key="1">
    <source>
        <dbReference type="ARBA" id="ARBA00006420"/>
    </source>
</evidence>
<dbReference type="GO" id="GO:0051536">
    <property type="term" value="F:iron-sulfur cluster binding"/>
    <property type="evidence" value="ECO:0007669"/>
    <property type="project" value="InterPro"/>
</dbReference>
<dbReference type="InterPro" id="IPR034904">
    <property type="entry name" value="FSCA_dom_sf"/>
</dbReference>
<feature type="region of interest" description="Disordered" evidence="2">
    <location>
        <begin position="418"/>
        <end position="492"/>
    </location>
</feature>
<comment type="caution">
    <text evidence="4">The sequence shown here is derived from an EMBL/GenBank/DDBJ whole genome shotgun (WGS) entry which is preliminary data.</text>
</comment>
<feature type="region of interest" description="Disordered" evidence="2">
    <location>
        <begin position="159"/>
        <end position="202"/>
    </location>
</feature>
<dbReference type="Pfam" id="PF01106">
    <property type="entry name" value="NifU"/>
    <property type="match status" value="1"/>
</dbReference>
<organism evidence="4 5">
    <name type="scientific">Toxoplasma gondii VAND</name>
    <dbReference type="NCBI Taxonomy" id="933077"/>
    <lineage>
        <taxon>Eukaryota</taxon>
        <taxon>Sar</taxon>
        <taxon>Alveolata</taxon>
        <taxon>Apicomplexa</taxon>
        <taxon>Conoidasida</taxon>
        <taxon>Coccidia</taxon>
        <taxon>Eucoccidiorida</taxon>
        <taxon>Eimeriorina</taxon>
        <taxon>Sarcocystidae</taxon>
        <taxon>Toxoplasma</taxon>
    </lineage>
</organism>
<evidence type="ECO:0000313" key="5">
    <source>
        <dbReference type="Proteomes" id="UP000028840"/>
    </source>
</evidence>
<dbReference type="AlphaFoldDB" id="A0A086PTF6"/>
<dbReference type="OrthoDB" id="565552at2759"/>
<feature type="region of interest" description="Disordered" evidence="2">
    <location>
        <begin position="104"/>
        <end position="130"/>
    </location>
</feature>
<feature type="compositionally biased region" description="Low complexity" evidence="2">
    <location>
        <begin position="159"/>
        <end position="198"/>
    </location>
</feature>
<comment type="similarity">
    <text evidence="1">Belongs to the NifU family.</text>
</comment>
<reference evidence="4 5" key="1">
    <citation type="submission" date="2014-08" db="EMBL/GenBank/DDBJ databases">
        <authorList>
            <person name="Sibley D."/>
            <person name="Venepally P."/>
            <person name="Karamycheva S."/>
            <person name="Hadjithomas M."/>
            <person name="Khan A."/>
            <person name="Brunk B."/>
            <person name="Roos D."/>
            <person name="Caler E."/>
            <person name="Lorenzi H."/>
        </authorList>
    </citation>
    <scope>NUCLEOTIDE SEQUENCE [LARGE SCALE GENOMIC DNA]</scope>
    <source>
        <strain evidence="4 5">VAND</strain>
    </source>
</reference>
<protein>
    <submittedName>
        <fullName evidence="4">NifU family domain-containing protein</fullName>
    </submittedName>
</protein>
<gene>
    <name evidence="4" type="ORF">TGVAND_221922</name>
</gene>
<dbReference type="EMBL" id="AEYJ02001253">
    <property type="protein sequence ID" value="KFH03638.1"/>
    <property type="molecule type" value="Genomic_DNA"/>
</dbReference>
<dbReference type="PANTHER" id="PTHR11178">
    <property type="entry name" value="IRON-SULFUR CLUSTER SCAFFOLD PROTEIN NFU-RELATED"/>
    <property type="match status" value="1"/>
</dbReference>
<dbReference type="GO" id="GO:0016226">
    <property type="term" value="P:iron-sulfur cluster assembly"/>
    <property type="evidence" value="ECO:0007669"/>
    <property type="project" value="InterPro"/>
</dbReference>
<proteinExistence type="inferred from homology"/>
<evidence type="ECO:0000259" key="3">
    <source>
        <dbReference type="Pfam" id="PF01106"/>
    </source>
</evidence>
<feature type="compositionally biased region" description="Basic and acidic residues" evidence="2">
    <location>
        <begin position="104"/>
        <end position="123"/>
    </location>
</feature>
<accession>A0A086PTF6</accession>
<sequence length="492" mass="52660">MEGCGPQPRVGPCSLRRVSASPLFRGDFFSFLSLFFSFVCLLAHPSRLPNALHLAEAPLFFSTSRLSLLPLSPVACSPLHAKACRAQAPTGAVWRRGADTWETGRDAGRERRGRSRETVETENRSSGSLCCRPQGKSVAFLVQTSFPAFHEQKENTSSLSVSSSSLSSPSLSSPSLSSSSLSSSLSSSPLSSSPLSSLFPRRGPPVLPSRCRALSGDLRGGSVSRVFASSPPAPLSSAGPVAPVADNPFEVYRHPMSSPSASSEVGLNSTMVEQVLESVRPYLRGHGGNVKLVELDSEKKIVRLAFKGACSTCPSAHQTLYEGLQGALREVWPDLSVEEAKDDGVWEEELQPLTIESVLEALKGTRPAIERLGATLEVLSVSPNGDIVLRYRGPNAQTIRIGVEMELRDKLPPDLLGSIDIVTEDKPPEVPSSGKASEESRAAVAEQDATDNAQNQLEAQRGDQKREESGQNVAAGLTDDEEEYEGLEPEPA</sequence>
<feature type="compositionally biased region" description="Basic and acidic residues" evidence="2">
    <location>
        <begin position="460"/>
        <end position="469"/>
    </location>
</feature>
<evidence type="ECO:0000313" key="4">
    <source>
        <dbReference type="EMBL" id="KFH03638.1"/>
    </source>
</evidence>
<dbReference type="Proteomes" id="UP000028840">
    <property type="component" value="Unassembled WGS sequence"/>
</dbReference>
<dbReference type="InterPro" id="IPR001075">
    <property type="entry name" value="NIF_FeS_clus_asmbl_NifU_C"/>
</dbReference>
<dbReference type="GO" id="GO:0005506">
    <property type="term" value="F:iron ion binding"/>
    <property type="evidence" value="ECO:0007669"/>
    <property type="project" value="InterPro"/>
</dbReference>